<dbReference type="PROSITE" id="PS52016">
    <property type="entry name" value="TONB_DEPENDENT_REC_3"/>
    <property type="match status" value="1"/>
</dbReference>
<keyword evidence="3 12" id="KW-0813">Transport</keyword>
<dbReference type="SUPFAM" id="SSF56935">
    <property type="entry name" value="Porins"/>
    <property type="match status" value="1"/>
</dbReference>
<comment type="caution">
    <text evidence="19">The sequence shown here is derived from an EMBL/GenBank/DDBJ whole genome shotgun (WGS) entry which is preliminary data.</text>
</comment>
<keyword evidence="6 15" id="KW-0732">Signal</keyword>
<evidence type="ECO:0000256" key="3">
    <source>
        <dbReference type="ARBA" id="ARBA00022448"/>
    </source>
</evidence>
<dbReference type="Gene3D" id="2.40.170.20">
    <property type="entry name" value="TonB-dependent receptor, beta-barrel domain"/>
    <property type="match status" value="1"/>
</dbReference>
<evidence type="ECO:0000256" key="8">
    <source>
        <dbReference type="ARBA" id="ARBA00023077"/>
    </source>
</evidence>
<dbReference type="InterPro" id="IPR000531">
    <property type="entry name" value="Beta-barrel_TonB"/>
</dbReference>
<dbReference type="InterPro" id="IPR012910">
    <property type="entry name" value="Plug_dom"/>
</dbReference>
<reference evidence="18" key="4">
    <citation type="submission" date="2024-05" db="EMBL/GenBank/DDBJ databases">
        <authorList>
            <person name="Sun Q."/>
            <person name="Zhou Y."/>
        </authorList>
    </citation>
    <scope>NUCLEOTIDE SEQUENCE</scope>
    <source>
        <strain evidence="18">CGMCC 1.15931</strain>
    </source>
</reference>
<reference evidence="18" key="1">
    <citation type="journal article" date="2014" name="Int. J. Syst. Evol. Microbiol.">
        <title>Complete genome of a new Firmicutes species belonging to the dominant human colonic microbiota ('Ruminococcus bicirculans') reveals two chromosomes and a selective capacity to utilize plant glucans.</title>
        <authorList>
            <consortium name="NISC Comparative Sequencing Program"/>
            <person name="Wegmann U."/>
            <person name="Louis P."/>
            <person name="Goesmann A."/>
            <person name="Henrissat B."/>
            <person name="Duncan S.H."/>
            <person name="Flint H.J."/>
        </authorList>
    </citation>
    <scope>NUCLEOTIDE SEQUENCE</scope>
    <source>
        <strain evidence="18">CGMCC 1.15931</strain>
    </source>
</reference>
<evidence type="ECO:0000256" key="13">
    <source>
        <dbReference type="PROSITE-ProRule" id="PRU10143"/>
    </source>
</evidence>
<evidence type="ECO:0000256" key="12">
    <source>
        <dbReference type="PROSITE-ProRule" id="PRU01360"/>
    </source>
</evidence>
<dbReference type="PANTHER" id="PTHR30069">
    <property type="entry name" value="TONB-DEPENDENT OUTER MEMBRANE RECEPTOR"/>
    <property type="match status" value="1"/>
</dbReference>
<evidence type="ECO:0000256" key="6">
    <source>
        <dbReference type="ARBA" id="ARBA00022729"/>
    </source>
</evidence>
<dbReference type="Pfam" id="PF00593">
    <property type="entry name" value="TonB_dep_Rec_b-barrel"/>
    <property type="match status" value="1"/>
</dbReference>
<comment type="similarity">
    <text evidence="2 12 14">Belongs to the TonB-dependent receptor family.</text>
</comment>
<dbReference type="AlphaFoldDB" id="A0A6I3T4N4"/>
<keyword evidence="7" id="KW-0406">Ion transport</keyword>
<evidence type="ECO:0000256" key="10">
    <source>
        <dbReference type="ARBA" id="ARBA00023170"/>
    </source>
</evidence>
<dbReference type="InterPro" id="IPR037066">
    <property type="entry name" value="Plug_dom_sf"/>
</dbReference>
<feature type="chain" id="PRO_5026287974" evidence="15">
    <location>
        <begin position="26"/>
        <end position="617"/>
    </location>
</feature>
<evidence type="ECO:0000256" key="5">
    <source>
        <dbReference type="ARBA" id="ARBA00022692"/>
    </source>
</evidence>
<dbReference type="InterPro" id="IPR010916">
    <property type="entry name" value="TonB_box_CS"/>
</dbReference>
<evidence type="ECO:0000256" key="4">
    <source>
        <dbReference type="ARBA" id="ARBA00022452"/>
    </source>
</evidence>
<keyword evidence="9 12" id="KW-0472">Membrane</keyword>
<accession>A0A6I3T4N4</accession>
<name>A0A6I3T4N4_9BURK</name>
<keyword evidence="11 12" id="KW-0998">Cell outer membrane</keyword>
<keyword evidence="21" id="KW-1185">Reference proteome</keyword>
<evidence type="ECO:0000256" key="14">
    <source>
        <dbReference type="RuleBase" id="RU003357"/>
    </source>
</evidence>
<proteinExistence type="inferred from homology"/>
<evidence type="ECO:0000256" key="15">
    <source>
        <dbReference type="SAM" id="SignalP"/>
    </source>
</evidence>
<evidence type="ECO:0000313" key="20">
    <source>
        <dbReference type="Proteomes" id="UP000430634"/>
    </source>
</evidence>
<dbReference type="EMBL" id="WNKZ01000097">
    <property type="protein sequence ID" value="MTV55686.1"/>
    <property type="molecule type" value="Genomic_DNA"/>
</dbReference>
<protein>
    <submittedName>
        <fullName evidence="18">Outer membrane protein</fullName>
    </submittedName>
    <submittedName>
        <fullName evidence="19">TonB-dependent receptor</fullName>
    </submittedName>
</protein>
<organism evidence="19 20">
    <name type="scientific">Pseudoduganella buxea</name>
    <dbReference type="NCBI Taxonomy" id="1949069"/>
    <lineage>
        <taxon>Bacteria</taxon>
        <taxon>Pseudomonadati</taxon>
        <taxon>Pseudomonadota</taxon>
        <taxon>Betaproteobacteria</taxon>
        <taxon>Burkholderiales</taxon>
        <taxon>Oxalobacteraceae</taxon>
        <taxon>Telluria group</taxon>
        <taxon>Pseudoduganella</taxon>
    </lineage>
</organism>
<gene>
    <name evidence="18" type="ORF">GCM10011572_52650</name>
    <name evidence="19" type="ORF">GM672_23455</name>
</gene>
<dbReference type="Pfam" id="PF07715">
    <property type="entry name" value="Plug"/>
    <property type="match status" value="1"/>
</dbReference>
<comment type="subcellular location">
    <subcellularLocation>
        <location evidence="1 12">Cell outer membrane</location>
        <topology evidence="1 12">Multi-pass membrane protein</topology>
    </subcellularLocation>
</comment>
<dbReference type="GO" id="GO:0006811">
    <property type="term" value="P:monoatomic ion transport"/>
    <property type="evidence" value="ECO:0007669"/>
    <property type="project" value="UniProtKB-KW"/>
</dbReference>
<dbReference type="GO" id="GO:0015889">
    <property type="term" value="P:cobalamin transport"/>
    <property type="evidence" value="ECO:0007669"/>
    <property type="project" value="TreeGrafter"/>
</dbReference>
<dbReference type="OrthoDB" id="183532at2"/>
<evidence type="ECO:0000259" key="17">
    <source>
        <dbReference type="Pfam" id="PF07715"/>
    </source>
</evidence>
<evidence type="ECO:0000313" key="19">
    <source>
        <dbReference type="EMBL" id="MTV55686.1"/>
    </source>
</evidence>
<evidence type="ECO:0000256" key="11">
    <source>
        <dbReference type="ARBA" id="ARBA00023237"/>
    </source>
</evidence>
<evidence type="ECO:0000259" key="16">
    <source>
        <dbReference type="Pfam" id="PF00593"/>
    </source>
</evidence>
<reference evidence="19 20" key="3">
    <citation type="submission" date="2019-11" db="EMBL/GenBank/DDBJ databases">
        <title>Type strains purchased from KCTC, JCM and DSMZ.</title>
        <authorList>
            <person name="Lu H."/>
        </authorList>
    </citation>
    <scope>NUCLEOTIDE SEQUENCE [LARGE SCALE GENOMIC DNA]</scope>
    <source>
        <strain evidence="19 20">KCTC 52429</strain>
    </source>
</reference>
<keyword evidence="5 12" id="KW-0812">Transmembrane</keyword>
<dbReference type="EMBL" id="BMKG01000043">
    <property type="protein sequence ID" value="GGC24663.1"/>
    <property type="molecule type" value="Genomic_DNA"/>
</dbReference>
<dbReference type="GO" id="GO:0009279">
    <property type="term" value="C:cell outer membrane"/>
    <property type="evidence" value="ECO:0007669"/>
    <property type="project" value="UniProtKB-SubCell"/>
</dbReference>
<keyword evidence="10 19" id="KW-0675">Receptor</keyword>
<feature type="domain" description="TonB-dependent receptor plug" evidence="17">
    <location>
        <begin position="49"/>
        <end position="150"/>
    </location>
</feature>
<dbReference type="CDD" id="cd01347">
    <property type="entry name" value="ligand_gated_channel"/>
    <property type="match status" value="1"/>
</dbReference>
<reference evidence="21" key="2">
    <citation type="journal article" date="2019" name="Int. J. Syst. Evol. Microbiol.">
        <title>The Global Catalogue of Microorganisms (GCM) 10K type strain sequencing project: providing services to taxonomists for standard genome sequencing and annotation.</title>
        <authorList>
            <consortium name="The Broad Institute Genomics Platform"/>
            <consortium name="The Broad Institute Genome Sequencing Center for Infectious Disease"/>
            <person name="Wu L."/>
            <person name="Ma J."/>
        </authorList>
    </citation>
    <scope>NUCLEOTIDE SEQUENCE [LARGE SCALE GENOMIC DNA]</scope>
    <source>
        <strain evidence="21">CGMCC 1.15931</strain>
    </source>
</reference>
<evidence type="ECO:0000256" key="9">
    <source>
        <dbReference type="ARBA" id="ARBA00023136"/>
    </source>
</evidence>
<dbReference type="Proteomes" id="UP000430634">
    <property type="component" value="Unassembled WGS sequence"/>
</dbReference>
<dbReference type="InterPro" id="IPR039426">
    <property type="entry name" value="TonB-dep_rcpt-like"/>
</dbReference>
<dbReference type="InterPro" id="IPR036942">
    <property type="entry name" value="Beta-barrel_TonB_sf"/>
</dbReference>
<feature type="domain" description="TonB-dependent receptor-like beta-barrel" evidence="16">
    <location>
        <begin position="211"/>
        <end position="590"/>
    </location>
</feature>
<sequence length="617" mass="65956">MTSPVPTQAAFAALALAFAAPAAVAQATAIDSVIVTASRTPQLASEVISDTLTISAQDIANAGVGSLTELLQRQRGIEITGNGGPGTNSSVLLRGAAANQSIVLVDGVRIGSVSGGAASWNAIPLSAIDHIEIVYGPLSTLYGADAIGGVIHLFTKKGKGAPAVTAFVGGGSDATYEADAAISGGTDKVSYSLSVGKELSEGFSSTRKGSSSFNPDDDGYNRKSAAGQVAVQLAPGHEIGGVFLYSDTVADYDSGSFDAYSTQRQSTIAAYSRNRILPNWTMYVQAAQSRDKSGSFYAPGPFGGSQIDSTQTMFTWQNDIRIGADNLQLLAEHRKEEADGNNADLNRERNTRSFAATYSLKRGPHLVNLGARTDDSSQYGTHNTGSVGYGYRISQVLRVNASYGTSFRAPTFNELYYSGYGNEANRPEEGRNKEIGLHYDDGTTQLAATYFHNKLTDLLVNTVPCPLASTPEDDYRWGCAYNVNRGVLEGLTLSAQRAFGPFTVSANADFQDPRDETTGKSLQRRARRHANVTVEYTNGPLAGGVEWHLSSSRFDDAANRNRLAGYGTVNLFATYQVARDWSVLVRWNNIADRNYELARYYQTAGSTAFAGVRYGFK</sequence>
<dbReference type="Proteomes" id="UP000622638">
    <property type="component" value="Unassembled WGS sequence"/>
</dbReference>
<keyword evidence="4 12" id="KW-1134">Transmembrane beta strand</keyword>
<evidence type="ECO:0000313" key="18">
    <source>
        <dbReference type="EMBL" id="GGC24663.1"/>
    </source>
</evidence>
<evidence type="ECO:0000256" key="1">
    <source>
        <dbReference type="ARBA" id="ARBA00004571"/>
    </source>
</evidence>
<dbReference type="Gene3D" id="2.170.130.10">
    <property type="entry name" value="TonB-dependent receptor, plug domain"/>
    <property type="match status" value="1"/>
</dbReference>
<dbReference type="PROSITE" id="PS00430">
    <property type="entry name" value="TONB_DEPENDENT_REC_1"/>
    <property type="match status" value="1"/>
</dbReference>
<evidence type="ECO:0000256" key="2">
    <source>
        <dbReference type="ARBA" id="ARBA00009810"/>
    </source>
</evidence>
<evidence type="ECO:0000256" key="7">
    <source>
        <dbReference type="ARBA" id="ARBA00023065"/>
    </source>
</evidence>
<feature type="short sequence motif" description="TonB box" evidence="13">
    <location>
        <begin position="32"/>
        <end position="38"/>
    </location>
</feature>
<dbReference type="RefSeq" id="WP_155472946.1">
    <property type="nucleotide sequence ID" value="NZ_BMKG01000043.1"/>
</dbReference>
<feature type="signal peptide" evidence="15">
    <location>
        <begin position="1"/>
        <end position="25"/>
    </location>
</feature>
<evidence type="ECO:0000313" key="21">
    <source>
        <dbReference type="Proteomes" id="UP000622638"/>
    </source>
</evidence>
<keyword evidence="8 13" id="KW-0798">TonB box</keyword>
<dbReference type="PANTHER" id="PTHR30069:SF53">
    <property type="entry name" value="COLICIN I RECEPTOR-RELATED"/>
    <property type="match status" value="1"/>
</dbReference>